<evidence type="ECO:0000259" key="8">
    <source>
        <dbReference type="PROSITE" id="PS50893"/>
    </source>
</evidence>
<evidence type="ECO:0000256" key="3">
    <source>
        <dbReference type="ARBA" id="ARBA00022448"/>
    </source>
</evidence>
<dbReference type="InterPro" id="IPR013563">
    <property type="entry name" value="Oligopep_ABC_C"/>
</dbReference>
<dbReference type="PANTHER" id="PTHR43297">
    <property type="entry name" value="OLIGOPEPTIDE TRANSPORT ATP-BINDING PROTEIN APPD"/>
    <property type="match status" value="1"/>
</dbReference>
<comment type="caution">
    <text evidence="9">The sequence shown here is derived from an EMBL/GenBank/DDBJ whole genome shotgun (WGS) entry which is preliminary data.</text>
</comment>
<reference evidence="9 10" key="1">
    <citation type="submission" date="2014-12" db="EMBL/GenBank/DDBJ databases">
        <title>Draft genome sequence of Cohnella kolymensis strain B-2846.</title>
        <authorList>
            <person name="Karlyshev A.V."/>
            <person name="Kudryashova E.B."/>
        </authorList>
    </citation>
    <scope>NUCLEOTIDE SEQUENCE [LARGE SCALE GENOMIC DNA]</scope>
    <source>
        <strain evidence="9 10">VKM B-2846</strain>
    </source>
</reference>
<dbReference type="EMBL" id="JXAL01000028">
    <property type="protein sequence ID" value="KIL34640.1"/>
    <property type="molecule type" value="Genomic_DNA"/>
</dbReference>
<feature type="domain" description="ABC transporter" evidence="8">
    <location>
        <begin position="5"/>
        <end position="256"/>
    </location>
</feature>
<dbReference type="InterPro" id="IPR050388">
    <property type="entry name" value="ABC_Ni/Peptide_Import"/>
</dbReference>
<evidence type="ECO:0000313" key="9">
    <source>
        <dbReference type="EMBL" id="KIL34640.1"/>
    </source>
</evidence>
<keyword evidence="4" id="KW-1003">Cell membrane</keyword>
<keyword evidence="10" id="KW-1185">Reference proteome</keyword>
<name>A0ABR5A0Y6_9BACL</name>
<evidence type="ECO:0000256" key="5">
    <source>
        <dbReference type="ARBA" id="ARBA00022741"/>
    </source>
</evidence>
<dbReference type="Proteomes" id="UP000054526">
    <property type="component" value="Unassembled WGS sequence"/>
</dbReference>
<comment type="similarity">
    <text evidence="2">Belongs to the ABC transporter superfamily.</text>
</comment>
<dbReference type="InterPro" id="IPR003593">
    <property type="entry name" value="AAA+_ATPase"/>
</dbReference>
<keyword evidence="6 9" id="KW-0067">ATP-binding</keyword>
<evidence type="ECO:0000313" key="10">
    <source>
        <dbReference type="Proteomes" id="UP000054526"/>
    </source>
</evidence>
<evidence type="ECO:0000256" key="4">
    <source>
        <dbReference type="ARBA" id="ARBA00022475"/>
    </source>
</evidence>
<dbReference type="InterPro" id="IPR003439">
    <property type="entry name" value="ABC_transporter-like_ATP-bd"/>
</dbReference>
<dbReference type="PANTHER" id="PTHR43297:SF2">
    <property type="entry name" value="DIPEPTIDE TRANSPORT ATP-BINDING PROTEIN DPPD"/>
    <property type="match status" value="1"/>
</dbReference>
<dbReference type="Pfam" id="PF08352">
    <property type="entry name" value="oligo_HPY"/>
    <property type="match status" value="1"/>
</dbReference>
<dbReference type="CDD" id="cd03257">
    <property type="entry name" value="ABC_NikE_OppD_transporters"/>
    <property type="match status" value="1"/>
</dbReference>
<proteinExistence type="inferred from homology"/>
<dbReference type="SMART" id="SM00382">
    <property type="entry name" value="AAA"/>
    <property type="match status" value="1"/>
</dbReference>
<dbReference type="GO" id="GO:0005524">
    <property type="term" value="F:ATP binding"/>
    <property type="evidence" value="ECO:0007669"/>
    <property type="project" value="UniProtKB-KW"/>
</dbReference>
<evidence type="ECO:0000256" key="1">
    <source>
        <dbReference type="ARBA" id="ARBA00004202"/>
    </source>
</evidence>
<dbReference type="NCBIfam" id="TIGR01727">
    <property type="entry name" value="oligo_HPY"/>
    <property type="match status" value="1"/>
</dbReference>
<organism evidence="9 10">
    <name type="scientific">Cohnella kolymensis</name>
    <dbReference type="NCBI Taxonomy" id="1590652"/>
    <lineage>
        <taxon>Bacteria</taxon>
        <taxon>Bacillati</taxon>
        <taxon>Bacillota</taxon>
        <taxon>Bacilli</taxon>
        <taxon>Bacillales</taxon>
        <taxon>Paenibacillaceae</taxon>
        <taxon>Cohnella</taxon>
    </lineage>
</organism>
<evidence type="ECO:0000256" key="6">
    <source>
        <dbReference type="ARBA" id="ARBA00022840"/>
    </source>
</evidence>
<comment type="subcellular location">
    <subcellularLocation>
        <location evidence="1">Cell membrane</location>
        <topology evidence="1">Peripheral membrane protein</topology>
    </subcellularLocation>
</comment>
<keyword evidence="5" id="KW-0547">Nucleotide-binding</keyword>
<sequence>MENMLSVSDLHVSFRARGGEVQAVRGVSFEVKPGEAVAIVGESGSGKSVTAQSIMRLLASPPSYVKQGSIEFMGRDLLRLSDKEMESVRGKDIGMIFQDPMTSLNPTMTIGRQITEGLIKHQGLSRSAAKARAVELLSLVGIPNPEARYSQYPHSFSGGMRQRAMIAIALSCNPALLIADEPTTALDVTIQAQILNLMKDLQKRLGTSIILITHDLGVVSEVCDRVIVMYAGQVVETGTKEEIFRSPQHPYTRGLIRSMPHLDQPKHEKLIPIPGSPPDMLQPPAGCAFCSRCEHAMEVCLNNDPELLKVGESGQQAKCWLHHPLAKEVQQA</sequence>
<dbReference type="InterPro" id="IPR027417">
    <property type="entry name" value="P-loop_NTPase"/>
</dbReference>
<dbReference type="SUPFAM" id="SSF52540">
    <property type="entry name" value="P-loop containing nucleoside triphosphate hydrolases"/>
    <property type="match status" value="1"/>
</dbReference>
<dbReference type="Pfam" id="PF00005">
    <property type="entry name" value="ABC_tran"/>
    <property type="match status" value="1"/>
</dbReference>
<evidence type="ECO:0000256" key="7">
    <source>
        <dbReference type="ARBA" id="ARBA00023136"/>
    </source>
</evidence>
<dbReference type="PROSITE" id="PS00211">
    <property type="entry name" value="ABC_TRANSPORTER_1"/>
    <property type="match status" value="1"/>
</dbReference>
<keyword evidence="3" id="KW-0813">Transport</keyword>
<keyword evidence="7" id="KW-0472">Membrane</keyword>
<dbReference type="InterPro" id="IPR017871">
    <property type="entry name" value="ABC_transporter-like_CS"/>
</dbReference>
<dbReference type="RefSeq" id="WP_041066581.1">
    <property type="nucleotide sequence ID" value="NZ_JXAL01000028.1"/>
</dbReference>
<protein>
    <submittedName>
        <fullName evidence="9">Peptide ABC transporter ATP-binding protein</fullName>
    </submittedName>
</protein>
<dbReference type="Gene3D" id="3.40.50.300">
    <property type="entry name" value="P-loop containing nucleotide triphosphate hydrolases"/>
    <property type="match status" value="1"/>
</dbReference>
<evidence type="ECO:0000256" key="2">
    <source>
        <dbReference type="ARBA" id="ARBA00005417"/>
    </source>
</evidence>
<gene>
    <name evidence="9" type="ORF">SD71_18590</name>
</gene>
<accession>A0ABR5A0Y6</accession>
<dbReference type="PROSITE" id="PS50893">
    <property type="entry name" value="ABC_TRANSPORTER_2"/>
    <property type="match status" value="1"/>
</dbReference>